<name>A0A426Z511_ENSVE</name>
<reference evidence="2 3" key="1">
    <citation type="journal article" date="2014" name="Agronomy (Basel)">
        <title>A Draft Genome Sequence for Ensete ventricosum, the Drought-Tolerant Tree Against Hunger.</title>
        <authorList>
            <person name="Harrison J."/>
            <person name="Moore K.A."/>
            <person name="Paszkiewicz K."/>
            <person name="Jones T."/>
            <person name="Grant M."/>
            <person name="Ambacheew D."/>
            <person name="Muzemil S."/>
            <person name="Studholme D.J."/>
        </authorList>
    </citation>
    <scope>NUCLEOTIDE SEQUENCE [LARGE SCALE GENOMIC DNA]</scope>
</reference>
<gene>
    <name evidence="2" type="ORF">B296_00027676</name>
</gene>
<organism evidence="2 3">
    <name type="scientific">Ensete ventricosum</name>
    <name type="common">Abyssinian banana</name>
    <name type="synonym">Musa ensete</name>
    <dbReference type="NCBI Taxonomy" id="4639"/>
    <lineage>
        <taxon>Eukaryota</taxon>
        <taxon>Viridiplantae</taxon>
        <taxon>Streptophyta</taxon>
        <taxon>Embryophyta</taxon>
        <taxon>Tracheophyta</taxon>
        <taxon>Spermatophyta</taxon>
        <taxon>Magnoliopsida</taxon>
        <taxon>Liliopsida</taxon>
        <taxon>Zingiberales</taxon>
        <taxon>Musaceae</taxon>
        <taxon>Ensete</taxon>
    </lineage>
</organism>
<dbReference type="EMBL" id="AMZH03008379">
    <property type="protein sequence ID" value="RRT59075.1"/>
    <property type="molecule type" value="Genomic_DNA"/>
</dbReference>
<feature type="compositionally biased region" description="Basic residues" evidence="1">
    <location>
        <begin position="1"/>
        <end position="10"/>
    </location>
</feature>
<dbReference type="Proteomes" id="UP000287651">
    <property type="component" value="Unassembled WGS sequence"/>
</dbReference>
<protein>
    <submittedName>
        <fullName evidence="2">Uncharacterized protein</fullName>
    </submittedName>
</protein>
<comment type="caution">
    <text evidence="2">The sequence shown here is derived from an EMBL/GenBank/DDBJ whole genome shotgun (WGS) entry which is preliminary data.</text>
</comment>
<proteinExistence type="predicted"/>
<feature type="region of interest" description="Disordered" evidence="1">
    <location>
        <begin position="1"/>
        <end position="22"/>
    </location>
</feature>
<evidence type="ECO:0000313" key="3">
    <source>
        <dbReference type="Proteomes" id="UP000287651"/>
    </source>
</evidence>
<evidence type="ECO:0000313" key="2">
    <source>
        <dbReference type="EMBL" id="RRT59075.1"/>
    </source>
</evidence>
<sequence length="97" mass="10762">MTNSRGRHPRNPSPRPKEPLGKQIDVIVGGLASGGGSSSVRKAYAWAIVKERPRHDRYPEITFRIRHGCHSIPYPRSPIAGSPHPTWPATARFPFEG</sequence>
<evidence type="ECO:0000256" key="1">
    <source>
        <dbReference type="SAM" id="MobiDB-lite"/>
    </source>
</evidence>
<accession>A0A426Z511</accession>
<dbReference type="AlphaFoldDB" id="A0A426Z511"/>